<proteinExistence type="predicted"/>
<name>A0A6C0LN61_9ZZZZ</name>
<reference evidence="1" key="1">
    <citation type="journal article" date="2020" name="Nature">
        <title>Giant virus diversity and host interactions through global metagenomics.</title>
        <authorList>
            <person name="Schulz F."/>
            <person name="Roux S."/>
            <person name="Paez-Espino D."/>
            <person name="Jungbluth S."/>
            <person name="Walsh D.A."/>
            <person name="Denef V.J."/>
            <person name="McMahon K.D."/>
            <person name="Konstantinidis K.T."/>
            <person name="Eloe-Fadrosh E.A."/>
            <person name="Kyrpides N.C."/>
            <person name="Woyke T."/>
        </authorList>
    </citation>
    <scope>NUCLEOTIDE SEQUENCE</scope>
    <source>
        <strain evidence="1">GVMAG-M-3300027833-19</strain>
    </source>
</reference>
<evidence type="ECO:0000313" key="1">
    <source>
        <dbReference type="EMBL" id="QHU30712.1"/>
    </source>
</evidence>
<protein>
    <submittedName>
        <fullName evidence="1">Uncharacterized protein</fullName>
    </submittedName>
</protein>
<sequence length="98" mass="11900">MDESCIFLYNINDISEDIINWILSLKKEYQIFEYNYDINIQIGKYKDKKIVLKVASIHPKPTIVYRICIENMDRKHYNNSKKFKDFLKDLVNKTRYVN</sequence>
<dbReference type="AlphaFoldDB" id="A0A6C0LN61"/>
<accession>A0A6C0LN61</accession>
<organism evidence="1">
    <name type="scientific">viral metagenome</name>
    <dbReference type="NCBI Taxonomy" id="1070528"/>
    <lineage>
        <taxon>unclassified sequences</taxon>
        <taxon>metagenomes</taxon>
        <taxon>organismal metagenomes</taxon>
    </lineage>
</organism>
<dbReference type="EMBL" id="MN740513">
    <property type="protein sequence ID" value="QHU30712.1"/>
    <property type="molecule type" value="Genomic_DNA"/>
</dbReference>